<evidence type="ECO:0000256" key="1">
    <source>
        <dbReference type="ARBA" id="ARBA00006538"/>
    </source>
</evidence>
<evidence type="ECO:0000259" key="4">
    <source>
        <dbReference type="Pfam" id="PF20789"/>
    </source>
</evidence>
<proteinExistence type="inferred from homology"/>
<dbReference type="Pfam" id="PF20789">
    <property type="entry name" value="4HBT_3C"/>
    <property type="match status" value="1"/>
</dbReference>
<dbReference type="Proteomes" id="UP000683310">
    <property type="component" value="Chromosome"/>
</dbReference>
<evidence type="ECO:0000259" key="3">
    <source>
        <dbReference type="Pfam" id="PF13622"/>
    </source>
</evidence>
<dbReference type="SUPFAM" id="SSF54637">
    <property type="entry name" value="Thioesterase/thiol ester dehydrase-isomerase"/>
    <property type="match status" value="2"/>
</dbReference>
<gene>
    <name evidence="5" type="ORF">KHQ06_14945</name>
</gene>
<feature type="domain" description="Acyl-CoA thioesterase-like N-terminal HotDog" evidence="3">
    <location>
        <begin position="42"/>
        <end position="114"/>
    </location>
</feature>
<reference evidence="5 6" key="1">
    <citation type="submission" date="2021-04" db="EMBL/GenBank/DDBJ databases">
        <title>Nocardia tengchongensis.</title>
        <authorList>
            <person name="Zhuang k."/>
            <person name="Ran Y."/>
            <person name="Li W."/>
        </authorList>
    </citation>
    <scope>NUCLEOTIDE SEQUENCE [LARGE SCALE GENOMIC DNA]</scope>
    <source>
        <strain evidence="5 6">CFH S0057</strain>
    </source>
</reference>
<dbReference type="InterPro" id="IPR029069">
    <property type="entry name" value="HotDog_dom_sf"/>
</dbReference>
<keyword evidence="2" id="KW-0378">Hydrolase</keyword>
<feature type="domain" description="Acyl-CoA thioesterase-like C-terminal" evidence="4">
    <location>
        <begin position="150"/>
        <end position="270"/>
    </location>
</feature>
<dbReference type="InterPro" id="IPR049450">
    <property type="entry name" value="ACOT8-like_C"/>
</dbReference>
<dbReference type="InterPro" id="IPR042171">
    <property type="entry name" value="Acyl-CoA_hotdog"/>
</dbReference>
<dbReference type="CDD" id="cd03445">
    <property type="entry name" value="Thioesterase_II_repeat2"/>
    <property type="match status" value="1"/>
</dbReference>
<dbReference type="PANTHER" id="PTHR11066:SF34">
    <property type="entry name" value="ACYL-COENZYME A THIOESTERASE 8"/>
    <property type="match status" value="1"/>
</dbReference>
<protein>
    <submittedName>
        <fullName evidence="5">Thioesterase family protein</fullName>
    </submittedName>
</protein>
<evidence type="ECO:0000313" key="5">
    <source>
        <dbReference type="EMBL" id="QVI23974.1"/>
    </source>
</evidence>
<name>A0ABX8CVP5_9NOCA</name>
<keyword evidence="6" id="KW-1185">Reference proteome</keyword>
<dbReference type="Pfam" id="PF13622">
    <property type="entry name" value="4HBT_3"/>
    <property type="match status" value="1"/>
</dbReference>
<dbReference type="PANTHER" id="PTHR11066">
    <property type="entry name" value="ACYL-COA THIOESTERASE"/>
    <property type="match status" value="1"/>
</dbReference>
<dbReference type="CDD" id="cd03444">
    <property type="entry name" value="Thioesterase_II_repeat1"/>
    <property type="match status" value="1"/>
</dbReference>
<comment type="similarity">
    <text evidence="1">Belongs to the C/M/P thioester hydrolase family.</text>
</comment>
<dbReference type="Gene3D" id="2.40.160.210">
    <property type="entry name" value="Acyl-CoA thioesterase, double hotdog domain"/>
    <property type="match status" value="1"/>
</dbReference>
<accession>A0ABX8CVP5</accession>
<sequence>MAGGTHMWPVVDLADLLDVLDLTDAGPGRFRARNVTSTLPTTLGSQTLAQAVVAAERTVPHMAVQSLHGVFPRGGFADREVDVEVETVQSGRALATVQVSFRQDGREHARVLAMLSTDEPDFLDHAARLPDGIPGPDECAELPCALLPWEVRTLGGADALALELSGPPTLDVWMRCDKAPDEPTLARALLAHGSEGFLGPVAMRPYPQSEIARRGGRGAAAMLTQTVTFHRPFSLHDWLLMRCESNFAGSGRMHGRIQIFTRTGDLVASVDTQGLMRSAA</sequence>
<dbReference type="InterPro" id="IPR003703">
    <property type="entry name" value="Acyl_CoA_thio"/>
</dbReference>
<evidence type="ECO:0000256" key="2">
    <source>
        <dbReference type="ARBA" id="ARBA00022801"/>
    </source>
</evidence>
<evidence type="ECO:0000313" key="6">
    <source>
        <dbReference type="Proteomes" id="UP000683310"/>
    </source>
</evidence>
<dbReference type="RefSeq" id="WP_213560038.1">
    <property type="nucleotide sequence ID" value="NZ_JBHXAJ010000008.1"/>
</dbReference>
<organism evidence="5 6">
    <name type="scientific">Nocardia tengchongensis</name>
    <dbReference type="NCBI Taxonomy" id="2055889"/>
    <lineage>
        <taxon>Bacteria</taxon>
        <taxon>Bacillati</taxon>
        <taxon>Actinomycetota</taxon>
        <taxon>Actinomycetes</taxon>
        <taxon>Mycobacteriales</taxon>
        <taxon>Nocardiaceae</taxon>
        <taxon>Nocardia</taxon>
    </lineage>
</organism>
<dbReference type="InterPro" id="IPR049449">
    <property type="entry name" value="TesB_ACOT8-like_N"/>
</dbReference>
<dbReference type="EMBL" id="CP074371">
    <property type="protein sequence ID" value="QVI23974.1"/>
    <property type="molecule type" value="Genomic_DNA"/>
</dbReference>